<gene>
    <name evidence="2" type="ORF">BHU41_06415</name>
</gene>
<evidence type="ECO:0000256" key="1">
    <source>
        <dbReference type="SAM" id="Phobius"/>
    </source>
</evidence>
<organism evidence="2 3">
    <name type="scientific">Lactobacillus crispatus</name>
    <dbReference type="NCBI Taxonomy" id="47770"/>
    <lineage>
        <taxon>Bacteria</taxon>
        <taxon>Bacillati</taxon>
        <taxon>Bacillota</taxon>
        <taxon>Bacilli</taxon>
        <taxon>Lactobacillales</taxon>
        <taxon>Lactobacillaceae</taxon>
        <taxon>Lactobacillus</taxon>
    </lineage>
</organism>
<keyword evidence="1" id="KW-0472">Membrane</keyword>
<evidence type="ECO:0000313" key="3">
    <source>
        <dbReference type="Proteomes" id="UP000231914"/>
    </source>
</evidence>
<sequence length="117" mass="13727">MIETIRAERVLLKKLAKYKSLNHNDPIITKDPYLIKDLVDKGLVQIYPVNKVKNHITNMVDFNYSLSPEGEHYFQERHEQFRKFLLRSVLVPIIVSVITTLLTTQLIPFILHTMLPK</sequence>
<feature type="transmembrane region" description="Helical" evidence="1">
    <location>
        <begin position="84"/>
        <end position="111"/>
    </location>
</feature>
<proteinExistence type="predicted"/>
<comment type="caution">
    <text evidence="2">The sequence shown here is derived from an EMBL/GenBank/DDBJ whole genome shotgun (WGS) entry which is preliminary data.</text>
</comment>
<dbReference type="AlphaFoldDB" id="A0A2M9WPI5"/>
<accession>A0A2M9WPI5</accession>
<dbReference type="EMBL" id="MKXG01000023">
    <property type="protein sequence ID" value="PJZ17341.1"/>
    <property type="molecule type" value="Genomic_DNA"/>
</dbReference>
<name>A0A2M9WPI5_9LACO</name>
<dbReference type="Proteomes" id="UP000231914">
    <property type="component" value="Unassembled WGS sequence"/>
</dbReference>
<keyword evidence="1" id="KW-0812">Transmembrane</keyword>
<protein>
    <submittedName>
        <fullName evidence="2">Uncharacterized protein</fullName>
    </submittedName>
</protein>
<reference evidence="2 3" key="1">
    <citation type="submission" date="2016-10" db="EMBL/GenBank/DDBJ databases">
        <title>WGS of isloates from the oral cavity of healthy individuals.</title>
        <authorList>
            <person name="Sharma S."/>
            <person name="Pal V.K."/>
            <person name="Patil P.B."/>
            <person name="Korpole S."/>
            <person name="Grover V."/>
        </authorList>
    </citation>
    <scope>NUCLEOTIDE SEQUENCE [LARGE SCALE GENOMIC DNA]</scope>
    <source>
        <strain evidence="2 3">DISK12</strain>
    </source>
</reference>
<keyword evidence="1" id="KW-1133">Transmembrane helix</keyword>
<evidence type="ECO:0000313" key="2">
    <source>
        <dbReference type="EMBL" id="PJZ17341.1"/>
    </source>
</evidence>